<dbReference type="Proteomes" id="UP000202315">
    <property type="component" value="Segment"/>
</dbReference>
<keyword evidence="2" id="KW-1185">Reference proteome</keyword>
<accession>L0CJX6</accession>
<dbReference type="EMBL" id="JX467702">
    <property type="protein sequence ID" value="AGA16299.1"/>
    <property type="molecule type" value="Genomic_DNA"/>
</dbReference>
<dbReference type="KEGG" id="vg:14340236"/>
<name>L0CJX6_9ABAC</name>
<organism evidence="1 2">
    <name type="scientific">Thysanoplusia orichalcea nucleopolyhedrovirus</name>
    <dbReference type="NCBI Taxonomy" id="101850"/>
    <lineage>
        <taxon>Viruses</taxon>
        <taxon>Viruses incertae sedis</taxon>
        <taxon>Naldaviricetes</taxon>
        <taxon>Lefavirales</taxon>
        <taxon>Baculoviridae</taxon>
        <taxon>Alphabaculovirus</taxon>
        <taxon>Alphabaculovirus thorichlaceae</taxon>
    </lineage>
</organism>
<evidence type="ECO:0000313" key="2">
    <source>
        <dbReference type="Proteomes" id="UP000202315"/>
    </source>
</evidence>
<dbReference type="GeneID" id="14340236"/>
<dbReference type="RefSeq" id="YP_007250555.1">
    <property type="nucleotide sequence ID" value="NC_019945.1"/>
</dbReference>
<evidence type="ECO:0000313" key="1">
    <source>
        <dbReference type="EMBL" id="AGA16299.1"/>
    </source>
</evidence>
<reference evidence="1 2" key="1">
    <citation type="journal article" date="2012" name="J. Virol.">
        <title>Genome of Thysanoplusia orichalcea multiple nucleopolyhedrovirus lacks the superoxide dismutase gene.</title>
        <authorList>
            <person name="Wang Y.S."/>
            <person name="Huang G.H."/>
            <person name="Cheng X.H."/>
            <person name="Wang X."/>
            <person name="Garretson T.A."/>
            <person name="Dai L.Y."/>
            <person name="Zhang C.X."/>
            <person name="Cheng X.W."/>
        </authorList>
    </citation>
    <scope>NUCLEOTIDE SEQUENCE [LARGE SCALE GENOMIC DNA]</scope>
    <source>
        <strain evidence="1">P2</strain>
    </source>
</reference>
<protein>
    <submittedName>
        <fullName evidence="1">Uncharacterized protein</fullName>
    </submittedName>
</protein>
<proteinExistence type="predicted"/>
<sequence length="57" mass="6577">MNFFAIQKSLILAGTLYTVQTLQIVDYFIRIVYTVQYAPNILPHNQLFCNAKKLNIA</sequence>
<dbReference type="OrthoDB" id="27698at10239"/>